<feature type="site" description="Transition state stabilizer" evidence="13">
    <location>
        <position position="267"/>
    </location>
</feature>
<keyword evidence="16" id="KW-1185">Reference proteome</keyword>
<name>A0ABT2GIM1_9MICO</name>
<comment type="caution">
    <text evidence="15">The sequence shown here is derived from an EMBL/GenBank/DDBJ whole genome shotgun (WGS) entry which is preliminary data.</text>
</comment>
<feature type="site" description="Positions MEP for the nucleophilic attack" evidence="13">
    <location>
        <position position="158"/>
    </location>
</feature>
<feature type="region of interest" description="2-C-methyl-D-erythritol 2,4-cyclodiphosphate synthase" evidence="13">
    <location>
        <begin position="233"/>
        <end position="391"/>
    </location>
</feature>
<evidence type="ECO:0000256" key="5">
    <source>
        <dbReference type="ARBA" id="ARBA00004787"/>
    </source>
</evidence>
<dbReference type="RefSeq" id="WP_259486240.1">
    <property type="nucleotide sequence ID" value="NZ_JANTEZ010000003.1"/>
</dbReference>
<comment type="function">
    <text evidence="13">Bifunctional enzyme that catalyzes the formation of 4-diphosphocytidyl-2-C-methyl-D-erythritol from CTP and 2-C-methyl-D-erythritol 4-phosphate (MEP) (IspD), and catalyzes the conversion of 4-diphosphocytidyl-2-C-methyl-D-erythritol 2-phosphate (CDP-ME2P) to 2-C-methyl-D-erythritol 2,4-cyclodiphosphate (ME-CPP) with a corresponding release of cytidine 5-monophosphate (CMP) (IspF).</text>
</comment>
<feature type="binding site" evidence="13">
    <location>
        <position position="241"/>
    </location>
    <ligand>
        <name>a divalent metal cation</name>
        <dbReference type="ChEBI" id="CHEBI:60240"/>
    </ligand>
</feature>
<sequence length="391" mass="40410">MPGHSSVAVIVVAAGSGTRLGLNRPKAFVEIGGRTILSWCIEPLRALADLSLAVFVVPEALVEQATESLEPLDHLPAVVVAGGATRQQSVAAGLAAVPEGTDIVLVHDAARAFTPVEVFDRVIEAVRATGHGVIPGLPVTDTIKGVATDGTVRDTVDRSTLTAVQTPQGFPFDQLTEAYRLAGGDFTDDAAVLREAGHPVSVVAGDSRSFKITTVDDLDRADDLLRRSRPTMRTGVGVDAHAFSTDEGEELWLAGLFWPGERGLSGHSDGDVVAHAICDALLGASGLGDLGSRFGTADPELAGAHGEVFLRRTREILAAHGYGVGNVSVQLIGNRPRFSPRKAEADALLTAVLGAPVSVSATTTDGLGAVGRGEGLTAVATALVLGVTRSY</sequence>
<dbReference type="PROSITE" id="PS01295">
    <property type="entry name" value="ISPD"/>
    <property type="match status" value="1"/>
</dbReference>
<comment type="pathway">
    <text evidence="4 13">Isoprenoid biosynthesis; isopentenyl diphosphate biosynthesis via DXP pathway; isopentenyl diphosphate from 1-deoxy-D-xylulose 5-phosphate: step 4/6.</text>
</comment>
<comment type="cofactor">
    <cofactor evidence="3 13">
        <name>a divalent metal cation</name>
        <dbReference type="ChEBI" id="CHEBI:60240"/>
    </cofactor>
</comment>
<dbReference type="EC" id="2.7.7.60" evidence="13"/>
<dbReference type="CDD" id="cd00554">
    <property type="entry name" value="MECDP_synthase"/>
    <property type="match status" value="1"/>
</dbReference>
<dbReference type="PANTHER" id="PTHR32125:SF4">
    <property type="entry name" value="2-C-METHYL-D-ERYTHRITOL 4-PHOSPHATE CYTIDYLYLTRANSFERASE, CHLOROPLASTIC"/>
    <property type="match status" value="1"/>
</dbReference>
<dbReference type="InterPro" id="IPR026596">
    <property type="entry name" value="IspD/F"/>
</dbReference>
<dbReference type="InterPro" id="IPR036571">
    <property type="entry name" value="MECDP_synthase_sf"/>
</dbReference>
<feature type="binding site" evidence="13">
    <location>
        <begin position="239"/>
        <end position="241"/>
    </location>
    <ligand>
        <name>4-CDP-2-C-methyl-D-erythritol 2-phosphate</name>
        <dbReference type="ChEBI" id="CHEBI:57919"/>
    </ligand>
</feature>
<dbReference type="InterPro" id="IPR050088">
    <property type="entry name" value="IspD/TarI_cytidylyltransf_bact"/>
</dbReference>
<evidence type="ECO:0000256" key="6">
    <source>
        <dbReference type="ARBA" id="ARBA00009789"/>
    </source>
</evidence>
<dbReference type="NCBIfam" id="TIGR00151">
    <property type="entry name" value="ispF"/>
    <property type="match status" value="1"/>
</dbReference>
<comment type="catalytic activity">
    <reaction evidence="1 13">
        <text>4-CDP-2-C-methyl-D-erythritol 2-phosphate = 2-C-methyl-D-erythritol 2,4-cyclic diphosphate + CMP</text>
        <dbReference type="Rhea" id="RHEA:23864"/>
        <dbReference type="ChEBI" id="CHEBI:57919"/>
        <dbReference type="ChEBI" id="CHEBI:58483"/>
        <dbReference type="ChEBI" id="CHEBI:60377"/>
        <dbReference type="EC" id="4.6.1.12"/>
    </reaction>
</comment>
<comment type="similarity">
    <text evidence="13">In the N-terminal section; belongs to the IspD/TarI cytidylyltransferase family. IspD subfamily.</text>
</comment>
<feature type="binding site" evidence="13">
    <location>
        <position position="275"/>
    </location>
    <ligand>
        <name>a divalent metal cation</name>
        <dbReference type="ChEBI" id="CHEBI:60240"/>
    </ligand>
</feature>
<dbReference type="HAMAP" id="MF_00107">
    <property type="entry name" value="IspF"/>
    <property type="match status" value="1"/>
</dbReference>
<feature type="binding site" evidence="13">
    <location>
        <begin position="362"/>
        <end position="365"/>
    </location>
    <ligand>
        <name>4-CDP-2-C-methyl-D-erythritol 2-phosphate</name>
        <dbReference type="ChEBI" id="CHEBI:57919"/>
    </ligand>
</feature>
<feature type="binding site" evidence="13">
    <location>
        <position position="372"/>
    </location>
    <ligand>
        <name>4-CDP-2-C-methyl-D-erythritol 2-phosphate</name>
        <dbReference type="ChEBI" id="CHEBI:57919"/>
    </ligand>
</feature>
<dbReference type="PROSITE" id="PS01350">
    <property type="entry name" value="ISPF"/>
    <property type="match status" value="1"/>
</dbReference>
<feature type="region of interest" description="2-C-methyl-D-erythritol 4-phosphate cytidylyltransferase" evidence="13">
    <location>
        <begin position="1"/>
        <end position="233"/>
    </location>
</feature>
<keyword evidence="12 13" id="KW-0511">Multifunctional enzyme</keyword>
<evidence type="ECO:0000259" key="14">
    <source>
        <dbReference type="Pfam" id="PF02542"/>
    </source>
</evidence>
<keyword evidence="10 13" id="KW-0414">Isoprene biosynthesis</keyword>
<evidence type="ECO:0000256" key="8">
    <source>
        <dbReference type="ARBA" id="ARBA00022695"/>
    </source>
</evidence>
<dbReference type="InterPro" id="IPR003526">
    <property type="entry name" value="MECDP_synthase"/>
</dbReference>
<evidence type="ECO:0000256" key="9">
    <source>
        <dbReference type="ARBA" id="ARBA00022723"/>
    </source>
</evidence>
<evidence type="ECO:0000256" key="13">
    <source>
        <dbReference type="HAMAP-Rule" id="MF_01520"/>
    </source>
</evidence>
<proteinExistence type="inferred from homology"/>
<feature type="binding site" evidence="13">
    <location>
        <begin position="267"/>
        <end position="268"/>
    </location>
    <ligand>
        <name>4-CDP-2-C-methyl-D-erythritol 2-phosphate</name>
        <dbReference type="ChEBI" id="CHEBI:57919"/>
    </ligand>
</feature>
<keyword evidence="11 13" id="KW-0456">Lyase</keyword>
<comment type="pathway">
    <text evidence="5 13">Isoprenoid biosynthesis; isopentenyl diphosphate biosynthesis via DXP pathway; isopentenyl diphosphate from 1-deoxy-D-xylulose 5-phosphate: step 2/6.</text>
</comment>
<dbReference type="NCBIfam" id="TIGR00453">
    <property type="entry name" value="ispD"/>
    <property type="match status" value="1"/>
</dbReference>
<evidence type="ECO:0000313" key="16">
    <source>
        <dbReference type="Proteomes" id="UP001165580"/>
    </source>
</evidence>
<evidence type="ECO:0000313" key="15">
    <source>
        <dbReference type="EMBL" id="MCS5714724.1"/>
    </source>
</evidence>
<evidence type="ECO:0000256" key="2">
    <source>
        <dbReference type="ARBA" id="ARBA00001282"/>
    </source>
</evidence>
<feature type="site" description="Transition state stabilizer" evidence="13">
    <location>
        <position position="363"/>
    </location>
</feature>
<evidence type="ECO:0000256" key="7">
    <source>
        <dbReference type="ARBA" id="ARBA00022679"/>
    </source>
</evidence>
<feature type="binding site" evidence="13">
    <location>
        <begin position="289"/>
        <end position="291"/>
    </location>
    <ligand>
        <name>4-CDP-2-C-methyl-D-erythritol 2-phosphate</name>
        <dbReference type="ChEBI" id="CHEBI:57919"/>
    </ligand>
</feature>
<dbReference type="HAMAP" id="MF_00108">
    <property type="entry name" value="IspD"/>
    <property type="match status" value="1"/>
</dbReference>
<dbReference type="Gene3D" id="3.90.550.10">
    <property type="entry name" value="Spore Coat Polysaccharide Biosynthesis Protein SpsA, Chain A"/>
    <property type="match status" value="1"/>
</dbReference>
<feature type="binding site" evidence="13">
    <location>
        <position position="239"/>
    </location>
    <ligand>
        <name>a divalent metal cation</name>
        <dbReference type="ChEBI" id="CHEBI:60240"/>
    </ligand>
</feature>
<evidence type="ECO:0000256" key="3">
    <source>
        <dbReference type="ARBA" id="ARBA00001968"/>
    </source>
</evidence>
<dbReference type="InterPro" id="IPR029044">
    <property type="entry name" value="Nucleotide-diphossugar_trans"/>
</dbReference>
<dbReference type="GO" id="GO:0050518">
    <property type="term" value="F:2-C-methyl-D-erythritol 4-phosphate cytidylyltransferase activity"/>
    <property type="evidence" value="ECO:0007669"/>
    <property type="project" value="UniProtKB-EC"/>
</dbReference>
<comment type="catalytic activity">
    <reaction evidence="2 13">
        <text>2-C-methyl-D-erythritol 4-phosphate + CTP + H(+) = 4-CDP-2-C-methyl-D-erythritol + diphosphate</text>
        <dbReference type="Rhea" id="RHEA:13429"/>
        <dbReference type="ChEBI" id="CHEBI:15378"/>
        <dbReference type="ChEBI" id="CHEBI:33019"/>
        <dbReference type="ChEBI" id="CHEBI:37563"/>
        <dbReference type="ChEBI" id="CHEBI:57823"/>
        <dbReference type="ChEBI" id="CHEBI:58262"/>
        <dbReference type="EC" id="2.7.7.60"/>
    </reaction>
</comment>
<keyword evidence="9 13" id="KW-0479">Metal-binding</keyword>
<organism evidence="15 16">
    <name type="scientific">Herbiconiux gentiana</name>
    <dbReference type="NCBI Taxonomy" id="2970912"/>
    <lineage>
        <taxon>Bacteria</taxon>
        <taxon>Bacillati</taxon>
        <taxon>Actinomycetota</taxon>
        <taxon>Actinomycetes</taxon>
        <taxon>Micrococcales</taxon>
        <taxon>Microbacteriaceae</taxon>
        <taxon>Herbiconiux</taxon>
    </lineage>
</organism>
<dbReference type="SUPFAM" id="SSF53448">
    <property type="entry name" value="Nucleotide-diphospho-sugar transferases"/>
    <property type="match status" value="1"/>
</dbReference>
<dbReference type="InterPro" id="IPR018294">
    <property type="entry name" value="ISPD_synthase_CS"/>
</dbReference>
<dbReference type="Pfam" id="PF01128">
    <property type="entry name" value="IspD"/>
    <property type="match status" value="1"/>
</dbReference>
<dbReference type="CDD" id="cd02516">
    <property type="entry name" value="CDP-ME_synthetase"/>
    <property type="match status" value="1"/>
</dbReference>
<reference evidence="15" key="1">
    <citation type="submission" date="2022-08" db="EMBL/GenBank/DDBJ databases">
        <authorList>
            <person name="Deng Y."/>
            <person name="Han X.-F."/>
            <person name="Zhang Y.-Q."/>
        </authorList>
    </citation>
    <scope>NUCLEOTIDE SEQUENCE</scope>
    <source>
        <strain evidence="15">CPCC 205716</strain>
    </source>
</reference>
<dbReference type="Proteomes" id="UP001165580">
    <property type="component" value="Unassembled WGS sequence"/>
</dbReference>
<dbReference type="EC" id="4.6.1.12" evidence="13"/>
<evidence type="ECO:0000256" key="4">
    <source>
        <dbReference type="ARBA" id="ARBA00004709"/>
    </source>
</evidence>
<evidence type="ECO:0000256" key="12">
    <source>
        <dbReference type="ARBA" id="ARBA00023268"/>
    </source>
</evidence>
<dbReference type="PANTHER" id="PTHR32125">
    <property type="entry name" value="2-C-METHYL-D-ERYTHRITOL 4-PHOSPHATE CYTIDYLYLTRANSFERASE, CHLOROPLASTIC"/>
    <property type="match status" value="1"/>
</dbReference>
<dbReference type="InterPro" id="IPR034683">
    <property type="entry name" value="IspD/TarI"/>
</dbReference>
<feature type="site" description="Positions MEP for the nucleophilic attack" evidence="13">
    <location>
        <position position="211"/>
    </location>
</feature>
<evidence type="ECO:0000256" key="1">
    <source>
        <dbReference type="ARBA" id="ARBA00000200"/>
    </source>
</evidence>
<keyword evidence="8 13" id="KW-0548">Nucleotidyltransferase</keyword>
<dbReference type="Pfam" id="PF02542">
    <property type="entry name" value="YgbB"/>
    <property type="match status" value="1"/>
</dbReference>
<feature type="site" description="Transition state stabilizer" evidence="13">
    <location>
        <position position="26"/>
    </location>
</feature>
<comment type="similarity">
    <text evidence="13">In the C-terminal section; belongs to the IspF family.</text>
</comment>
<comment type="similarity">
    <text evidence="6">Belongs to the IspD/TarI cytidylyltransferase family. IspD subfamily.</text>
</comment>
<dbReference type="HAMAP" id="MF_01520">
    <property type="entry name" value="IspDF"/>
    <property type="match status" value="1"/>
</dbReference>
<dbReference type="InterPro" id="IPR001228">
    <property type="entry name" value="IspD"/>
</dbReference>
<dbReference type="SUPFAM" id="SSF69765">
    <property type="entry name" value="IpsF-like"/>
    <property type="match status" value="1"/>
</dbReference>
<evidence type="ECO:0000256" key="10">
    <source>
        <dbReference type="ARBA" id="ARBA00023229"/>
    </source>
</evidence>
<feature type="domain" description="2-C-methyl-D-erythritol 2,4-cyclodiphosphate synthase" evidence="14">
    <location>
        <begin position="232"/>
        <end position="384"/>
    </location>
</feature>
<dbReference type="Gene3D" id="3.30.1330.50">
    <property type="entry name" value="2-C-methyl-D-erythritol 2,4-cyclodiphosphate synthase"/>
    <property type="match status" value="1"/>
</dbReference>
<dbReference type="InterPro" id="IPR020555">
    <property type="entry name" value="MECDP_synthase_CS"/>
</dbReference>
<feature type="site" description="Transition state stabilizer" evidence="13">
    <location>
        <position position="19"/>
    </location>
</feature>
<gene>
    <name evidence="15" type="primary">ispD</name>
    <name evidence="13" type="synonym">ispDF</name>
    <name evidence="15" type="ORF">NVV95_09195</name>
</gene>
<keyword evidence="7 13" id="KW-0808">Transferase</keyword>
<protein>
    <recommendedName>
        <fullName evidence="13">Bifunctional enzyme IspD/IspF</fullName>
    </recommendedName>
    <domain>
        <recommendedName>
            <fullName evidence="13">2-C-methyl-D-erythritol 4-phosphate cytidylyltransferase</fullName>
            <ecNumber evidence="13">2.7.7.60</ecNumber>
        </recommendedName>
        <alternativeName>
            <fullName evidence="13">4-diphosphocytidyl-2C-methyl-D-erythritol synthase</fullName>
        </alternativeName>
        <alternativeName>
            <fullName evidence="13">MEP cytidylyltransferase</fullName>
            <shortName evidence="13">MCT</shortName>
        </alternativeName>
    </domain>
    <domain>
        <recommendedName>
            <fullName evidence="13">2-C-methyl-D-erythritol 2,4-cyclodiphosphate synthase</fullName>
            <shortName evidence="13">MECDP-synthase</shortName>
            <shortName evidence="13">MECPP-synthase</shortName>
            <shortName evidence="13">MECPS</shortName>
            <ecNumber evidence="13">4.6.1.12</ecNumber>
        </recommendedName>
    </domain>
</protein>
<comment type="caution">
    <text evidence="13">Lacks conserved residue(s) required for the propagation of feature annotation.</text>
</comment>
<evidence type="ECO:0000256" key="11">
    <source>
        <dbReference type="ARBA" id="ARBA00023239"/>
    </source>
</evidence>
<dbReference type="EMBL" id="JANTEZ010000003">
    <property type="protein sequence ID" value="MCS5714724.1"/>
    <property type="molecule type" value="Genomic_DNA"/>
</dbReference>
<accession>A0ABT2GIM1</accession>